<dbReference type="HOGENOM" id="CLU_3316630_0_0_6"/>
<accession>V7ILL4</accession>
<proteinExistence type="predicted"/>
<comment type="caution">
    <text evidence="1">The sequence shown here is derived from an EMBL/GenBank/DDBJ whole genome shotgun (WGS) entry which is preliminary data.</text>
</comment>
<gene>
    <name evidence="1" type="ORF">A628_03849</name>
</gene>
<sequence length="39" mass="4628">MTNQPDEGWLVAVFFYRCYQNSICQVQSRQTKRMSAIMP</sequence>
<dbReference type="Proteomes" id="UP000018534">
    <property type="component" value="Unassembled WGS sequence"/>
</dbReference>
<dbReference type="AlphaFoldDB" id="V7ILL4"/>
<protein>
    <submittedName>
        <fullName evidence="1">Uncharacterized protein</fullName>
    </submittedName>
</protein>
<reference evidence="1 2" key="1">
    <citation type="journal article" date="2014" name="Genome Announc.">
        <title>Whole-Genome Sequencing of Salmonella enterica subsp. enterica Serovar Cubana Strains Isolated from Agricultural Sources.</title>
        <authorList>
            <person name="Benahmed F.H."/>
            <person name="Gopinath G.R."/>
            <person name="Wang H."/>
            <person name="Jean-Gilles Beaubrun J."/>
            <person name="Grim C."/>
            <person name="Cheng C.M."/>
            <person name="McClelland M."/>
            <person name="Ayers S."/>
            <person name="Abbott J."/>
            <person name="Desai P."/>
            <person name="Frye J.G."/>
            <person name="Weinstock G."/>
            <person name="Hammack T.S."/>
            <person name="Hanes D.E."/>
            <person name="Rasmussen M.A."/>
            <person name="Davidson M.K."/>
        </authorList>
    </citation>
    <scope>NUCLEOTIDE SEQUENCE [LARGE SCALE GENOMIC DNA]</scope>
    <source>
        <strain evidence="1">76814</strain>
    </source>
</reference>
<dbReference type="EMBL" id="AZGR01000083">
    <property type="protein sequence ID" value="ETA86199.1"/>
    <property type="molecule type" value="Genomic_DNA"/>
</dbReference>
<evidence type="ECO:0000313" key="1">
    <source>
        <dbReference type="EMBL" id="ETA86199.1"/>
    </source>
</evidence>
<evidence type="ECO:0000313" key="2">
    <source>
        <dbReference type="Proteomes" id="UP000018534"/>
    </source>
</evidence>
<name>V7ILL4_SALET</name>
<organism evidence="1 2">
    <name type="scientific">Salmonella enterica subsp. enterica serovar Cubana str. 76814</name>
    <dbReference type="NCBI Taxonomy" id="1192560"/>
    <lineage>
        <taxon>Bacteria</taxon>
        <taxon>Pseudomonadati</taxon>
        <taxon>Pseudomonadota</taxon>
        <taxon>Gammaproteobacteria</taxon>
        <taxon>Enterobacterales</taxon>
        <taxon>Enterobacteriaceae</taxon>
        <taxon>Salmonella</taxon>
    </lineage>
</organism>